<dbReference type="PANTHER" id="PTHR32116:SF31">
    <property type="entry name" value="GALACTURONOSYLTRANSFERASE 8"/>
    <property type="match status" value="1"/>
</dbReference>
<dbReference type="EMBL" id="JACMSC010000003">
    <property type="protein sequence ID" value="KAG6527717.1"/>
    <property type="molecule type" value="Genomic_DNA"/>
</dbReference>
<name>A0A8J5LXY3_ZINOF</name>
<dbReference type="SUPFAM" id="SSF53448">
    <property type="entry name" value="Nucleotide-diphospho-sugar transferases"/>
    <property type="match status" value="1"/>
</dbReference>
<accession>A0A8J5LXY3</accession>
<dbReference type="EC" id="2.4.1.-" evidence="4"/>
<comment type="caution">
    <text evidence="5">The sequence shown here is derived from an EMBL/GenBank/DDBJ whole genome shotgun (WGS) entry which is preliminary data.</text>
</comment>
<dbReference type="Pfam" id="PF01501">
    <property type="entry name" value="Glyco_transf_8"/>
    <property type="match status" value="1"/>
</dbReference>
<dbReference type="PANTHER" id="PTHR32116">
    <property type="entry name" value="GALACTURONOSYLTRANSFERASE 4-RELATED"/>
    <property type="match status" value="1"/>
</dbReference>
<feature type="transmembrane region" description="Helical" evidence="4">
    <location>
        <begin position="95"/>
        <end position="117"/>
    </location>
</feature>
<comment type="pathway">
    <text evidence="1 4">Glycan metabolism; pectin biosynthesis.</text>
</comment>
<gene>
    <name evidence="5" type="ORF">ZIOFF_009843</name>
</gene>
<dbReference type="InterPro" id="IPR029993">
    <property type="entry name" value="GAUT"/>
</dbReference>
<evidence type="ECO:0000256" key="1">
    <source>
        <dbReference type="ARBA" id="ARBA00004877"/>
    </source>
</evidence>
<dbReference type="Proteomes" id="UP000734854">
    <property type="component" value="Unassembled WGS sequence"/>
</dbReference>
<keyword evidence="4" id="KW-0961">Cell wall biogenesis/degradation</keyword>
<reference evidence="5 6" key="1">
    <citation type="submission" date="2020-08" db="EMBL/GenBank/DDBJ databases">
        <title>Plant Genome Project.</title>
        <authorList>
            <person name="Zhang R.-G."/>
        </authorList>
    </citation>
    <scope>NUCLEOTIDE SEQUENCE [LARGE SCALE GENOMIC DNA]</scope>
    <source>
        <tissue evidence="5">Rhizome</tissue>
    </source>
</reference>
<comment type="subcellular location">
    <subcellularLocation>
        <location evidence="4">Golgi apparatus membrane</location>
        <topology evidence="4">Single-pass type II membrane protein</topology>
    </subcellularLocation>
</comment>
<dbReference type="AlphaFoldDB" id="A0A8J5LXY3"/>
<keyword evidence="4" id="KW-0472">Membrane</keyword>
<dbReference type="InterPro" id="IPR002495">
    <property type="entry name" value="Glyco_trans_8"/>
</dbReference>
<keyword evidence="3 4" id="KW-0328">Glycosyltransferase</keyword>
<keyword evidence="4" id="KW-0812">Transmembrane</keyword>
<organism evidence="5 6">
    <name type="scientific">Zingiber officinale</name>
    <name type="common">Ginger</name>
    <name type="synonym">Amomum zingiber</name>
    <dbReference type="NCBI Taxonomy" id="94328"/>
    <lineage>
        <taxon>Eukaryota</taxon>
        <taxon>Viridiplantae</taxon>
        <taxon>Streptophyta</taxon>
        <taxon>Embryophyta</taxon>
        <taxon>Tracheophyta</taxon>
        <taxon>Spermatophyta</taxon>
        <taxon>Magnoliopsida</taxon>
        <taxon>Liliopsida</taxon>
        <taxon>Zingiberales</taxon>
        <taxon>Zingiberaceae</taxon>
        <taxon>Zingiber</taxon>
    </lineage>
</organism>
<dbReference type="UniPathway" id="UPA00845"/>
<dbReference type="Gene3D" id="3.90.550.10">
    <property type="entry name" value="Spore Coat Polysaccharide Biosynthesis Protein SpsA, Chain A"/>
    <property type="match status" value="1"/>
</dbReference>
<keyword evidence="4" id="KW-0333">Golgi apparatus</keyword>
<protein>
    <recommendedName>
        <fullName evidence="4">Hexosyltransferase</fullName>
        <ecNumber evidence="4">2.4.1.-</ecNumber>
    </recommendedName>
</protein>
<dbReference type="GO" id="GO:0071555">
    <property type="term" value="P:cell wall organization"/>
    <property type="evidence" value="ECO:0007669"/>
    <property type="project" value="UniProtKB-KW"/>
</dbReference>
<evidence type="ECO:0000256" key="4">
    <source>
        <dbReference type="RuleBase" id="RU362027"/>
    </source>
</evidence>
<evidence type="ECO:0000313" key="6">
    <source>
        <dbReference type="Proteomes" id="UP000734854"/>
    </source>
</evidence>
<evidence type="ECO:0000313" key="5">
    <source>
        <dbReference type="EMBL" id="KAG6527717.1"/>
    </source>
</evidence>
<dbReference type="GO" id="GO:0045489">
    <property type="term" value="P:pectin biosynthetic process"/>
    <property type="evidence" value="ECO:0007669"/>
    <property type="project" value="UniProtKB-UniPathway"/>
</dbReference>
<keyword evidence="6" id="KW-1185">Reference proteome</keyword>
<dbReference type="GO" id="GO:0047262">
    <property type="term" value="F:polygalacturonate 4-alpha-galacturonosyltransferase activity"/>
    <property type="evidence" value="ECO:0007669"/>
    <property type="project" value="InterPro"/>
</dbReference>
<proteinExistence type="inferred from homology"/>
<keyword evidence="4" id="KW-1133">Transmembrane helix</keyword>
<dbReference type="InterPro" id="IPR029044">
    <property type="entry name" value="Nucleotide-diphossugar_trans"/>
</dbReference>
<evidence type="ECO:0000256" key="3">
    <source>
        <dbReference type="ARBA" id="ARBA00022676"/>
    </source>
</evidence>
<dbReference type="GO" id="GO:0000139">
    <property type="term" value="C:Golgi membrane"/>
    <property type="evidence" value="ECO:0007669"/>
    <property type="project" value="UniProtKB-SubCell"/>
</dbReference>
<sequence>MQMTNYFSEAEMHGAVIDEGTQVSMILNSHSSDFIPFTNNYIMNKLNYGMTQLLNELQTFEAILGLVKNKAKANIVNKPNSSKGLKRKMAKDIPFLFPFFAPFLFADSSFSAMRVFIELAHNLSLLLDVSFLCLNHLRFYLPEMYLKLHEILFLDNDIVVQRDLTILWKIDMDGKVNGAVEICLGSFHRYANI</sequence>
<evidence type="ECO:0000256" key="2">
    <source>
        <dbReference type="ARBA" id="ARBA00006351"/>
    </source>
</evidence>
<keyword evidence="3 4" id="KW-0808">Transferase</keyword>
<comment type="similarity">
    <text evidence="2 4">Belongs to the glycosyltransferase 8 family.</text>
</comment>